<dbReference type="AlphaFoldDB" id="A0A369TV83"/>
<evidence type="ECO:0000259" key="1">
    <source>
        <dbReference type="Pfam" id="PF03372"/>
    </source>
</evidence>
<dbReference type="GO" id="GO:0004519">
    <property type="term" value="F:endonuclease activity"/>
    <property type="evidence" value="ECO:0007669"/>
    <property type="project" value="UniProtKB-KW"/>
</dbReference>
<dbReference type="SUPFAM" id="SSF56219">
    <property type="entry name" value="DNase I-like"/>
    <property type="match status" value="1"/>
</dbReference>
<comment type="caution">
    <text evidence="2">The sequence shown here is derived from an EMBL/GenBank/DDBJ whole genome shotgun (WGS) entry which is preliminary data.</text>
</comment>
<accession>A0A369TV83</accession>
<keyword evidence="3" id="KW-1185">Reference proteome</keyword>
<organism evidence="2 3">
    <name type="scientific">Thalassococcus profundi</name>
    <dbReference type="NCBI Taxonomy" id="2282382"/>
    <lineage>
        <taxon>Bacteria</taxon>
        <taxon>Pseudomonadati</taxon>
        <taxon>Pseudomonadota</taxon>
        <taxon>Alphaproteobacteria</taxon>
        <taxon>Rhodobacterales</taxon>
        <taxon>Roseobacteraceae</taxon>
        <taxon>Thalassococcus</taxon>
    </lineage>
</organism>
<dbReference type="InterPro" id="IPR036691">
    <property type="entry name" value="Endo/exonu/phosph_ase_sf"/>
</dbReference>
<dbReference type="RefSeq" id="WP_114509056.1">
    <property type="nucleotide sequence ID" value="NZ_QPMK01000001.1"/>
</dbReference>
<name>A0A369TV83_9RHOB</name>
<sequence length="305" mass="32886">MLRIATWHAPLSRKGPGLLLRDLQRAEGGELAQIMATIAEVNADVLLLTQIDYDAGRVALETLRDALAERGASYPHLFALRPNTGRETGRDLDGDERLGQPRDAQGFGYFNGQGGMALLSRLAVDREAVQDFSALLWRDLLGSLIAADDPGHDVQRLSSAGHWTVPLIRETGARLTVTAFHATPPVFDGPEDRNGRRNADEVRFWSLYLDGAFGPVPDPLVILGNANLDPAAGDGRRDAVADLLARPQVQDPLPGQTTAYWPDPGPGALRVSYVLPSADLTVTAAGVTDPVGAHRMVWVDLDLPD</sequence>
<dbReference type="GO" id="GO:0004527">
    <property type="term" value="F:exonuclease activity"/>
    <property type="evidence" value="ECO:0007669"/>
    <property type="project" value="UniProtKB-KW"/>
</dbReference>
<keyword evidence="2" id="KW-0378">Hydrolase</keyword>
<proteinExistence type="predicted"/>
<keyword evidence="2" id="KW-0540">Nuclease</keyword>
<keyword evidence="2" id="KW-0269">Exonuclease</keyword>
<keyword evidence="2" id="KW-0255">Endonuclease</keyword>
<protein>
    <submittedName>
        <fullName evidence="2">Endonuclease/exonuclease/phosphatase family protein</fullName>
    </submittedName>
</protein>
<evidence type="ECO:0000313" key="2">
    <source>
        <dbReference type="EMBL" id="RDD68077.1"/>
    </source>
</evidence>
<evidence type="ECO:0000313" key="3">
    <source>
        <dbReference type="Proteomes" id="UP000253977"/>
    </source>
</evidence>
<dbReference type="Gene3D" id="3.60.10.10">
    <property type="entry name" value="Endonuclease/exonuclease/phosphatase"/>
    <property type="match status" value="1"/>
</dbReference>
<reference evidence="2 3" key="1">
    <citation type="submission" date="2018-07" db="EMBL/GenBank/DDBJ databases">
        <title>Thalassococcus profundi sp. nov., a marine bacterium isolated from deep seawater of Okinawa Trough.</title>
        <authorList>
            <person name="Yu M."/>
        </authorList>
    </citation>
    <scope>NUCLEOTIDE SEQUENCE [LARGE SCALE GENOMIC DNA]</scope>
    <source>
        <strain evidence="2 3">WRAS1</strain>
    </source>
</reference>
<feature type="domain" description="Endonuclease/exonuclease/phosphatase" evidence="1">
    <location>
        <begin position="31"/>
        <end position="293"/>
    </location>
</feature>
<dbReference type="OrthoDB" id="292013at2"/>
<dbReference type="EMBL" id="QPMK01000001">
    <property type="protein sequence ID" value="RDD68077.1"/>
    <property type="molecule type" value="Genomic_DNA"/>
</dbReference>
<gene>
    <name evidence="2" type="ORF">DU478_00970</name>
</gene>
<dbReference type="InterPro" id="IPR005135">
    <property type="entry name" value="Endo/exonuclease/phosphatase"/>
</dbReference>
<dbReference type="Pfam" id="PF03372">
    <property type="entry name" value="Exo_endo_phos"/>
    <property type="match status" value="1"/>
</dbReference>
<dbReference type="Proteomes" id="UP000253977">
    <property type="component" value="Unassembled WGS sequence"/>
</dbReference>